<feature type="domain" description="GP-PDE" evidence="1">
    <location>
        <begin position="22"/>
        <end position="248"/>
    </location>
</feature>
<dbReference type="InterPro" id="IPR030395">
    <property type="entry name" value="GP_PDE_dom"/>
</dbReference>
<protein>
    <submittedName>
        <fullName evidence="2">Glycerophosphoryl diester phosphodiesterase</fullName>
    </submittedName>
</protein>
<evidence type="ECO:0000313" key="3">
    <source>
        <dbReference type="Proteomes" id="UP000422108"/>
    </source>
</evidence>
<dbReference type="AlphaFoldDB" id="A0A5K8AI84"/>
<dbReference type="Pfam" id="PF03009">
    <property type="entry name" value="GDPD"/>
    <property type="match status" value="1"/>
</dbReference>
<dbReference type="PANTHER" id="PTHR46211">
    <property type="entry name" value="GLYCEROPHOSPHORYL DIESTER PHOSPHODIESTERASE"/>
    <property type="match status" value="1"/>
</dbReference>
<name>A0A5K8AI84_9BACT</name>
<dbReference type="SUPFAM" id="SSF51695">
    <property type="entry name" value="PLC-like phosphodiesterases"/>
    <property type="match status" value="1"/>
</dbReference>
<organism evidence="2 3">
    <name type="scientific">Desulfosarcina ovata subsp. ovata</name>
    <dbReference type="NCBI Taxonomy" id="2752305"/>
    <lineage>
        <taxon>Bacteria</taxon>
        <taxon>Pseudomonadati</taxon>
        <taxon>Thermodesulfobacteriota</taxon>
        <taxon>Desulfobacteria</taxon>
        <taxon>Desulfobacterales</taxon>
        <taxon>Desulfosarcinaceae</taxon>
        <taxon>Desulfosarcina</taxon>
    </lineage>
</organism>
<dbReference type="PROSITE" id="PS51704">
    <property type="entry name" value="GP_PDE"/>
    <property type="match status" value="1"/>
</dbReference>
<reference evidence="2 3" key="1">
    <citation type="submission" date="2019-11" db="EMBL/GenBank/DDBJ databases">
        <title>Comparative genomics of hydrocarbon-degrading Desulfosarcina strains.</title>
        <authorList>
            <person name="Watanabe M."/>
            <person name="Kojima H."/>
            <person name="Fukui M."/>
        </authorList>
    </citation>
    <scope>NUCLEOTIDE SEQUENCE [LARGE SCALE GENOMIC DNA]</scope>
    <source>
        <strain evidence="3">oXyS1</strain>
    </source>
</reference>
<dbReference type="GO" id="GO:0008081">
    <property type="term" value="F:phosphoric diester hydrolase activity"/>
    <property type="evidence" value="ECO:0007669"/>
    <property type="project" value="InterPro"/>
</dbReference>
<keyword evidence="3" id="KW-1185">Reference proteome</keyword>
<dbReference type="EMBL" id="AP021879">
    <property type="protein sequence ID" value="BBO92209.1"/>
    <property type="molecule type" value="Genomic_DNA"/>
</dbReference>
<evidence type="ECO:0000259" key="1">
    <source>
        <dbReference type="PROSITE" id="PS51704"/>
    </source>
</evidence>
<evidence type="ECO:0000313" key="2">
    <source>
        <dbReference type="EMBL" id="BBO92209.1"/>
    </source>
</evidence>
<sequence length="263" mass="29474">MINALFRRWPRPAPPRCLLRGCRIVAHRGAHDNRHCLENSLAAFDAAVGAGVWGIELDVRGTRDQVPVVFHDADTRRLFGQNARIADMPLAALMRHFPRIPTLSAVIRRYGGRIHLMLEIKGHENDRPAVPARRLQPILAPLSPGRDFHLMSLHPEIFADFDFLPKKALLPIARLCTDRFSRLAIAREWGGVAGHYLAVTRGMLNHHHRLGQGIGTGFADSPRSLFREVSRGVDWIFSNRAVAMQALCDTAKRHAQGKNPNDI</sequence>
<dbReference type="Gene3D" id="3.20.20.190">
    <property type="entry name" value="Phosphatidylinositol (PI) phosphodiesterase"/>
    <property type="match status" value="1"/>
</dbReference>
<dbReference type="CDD" id="cd08556">
    <property type="entry name" value="GDPD"/>
    <property type="match status" value="1"/>
</dbReference>
<dbReference type="InterPro" id="IPR017946">
    <property type="entry name" value="PLC-like_Pdiesterase_TIM-brl"/>
</dbReference>
<dbReference type="Proteomes" id="UP000422108">
    <property type="component" value="Chromosome"/>
</dbReference>
<accession>A0A5K8AI84</accession>
<gene>
    <name evidence="2" type="ORF">DSCOOX_53890</name>
</gene>
<dbReference type="PANTHER" id="PTHR46211:SF14">
    <property type="entry name" value="GLYCEROPHOSPHODIESTER PHOSPHODIESTERASE"/>
    <property type="match status" value="1"/>
</dbReference>
<proteinExistence type="predicted"/>
<dbReference type="GO" id="GO:0006629">
    <property type="term" value="P:lipid metabolic process"/>
    <property type="evidence" value="ECO:0007669"/>
    <property type="project" value="InterPro"/>
</dbReference>